<evidence type="ECO:0000313" key="2">
    <source>
        <dbReference type="EMBL" id="UAW01209.1"/>
    </source>
</evidence>
<keyword evidence="3" id="KW-1185">Reference proteome</keyword>
<accession>A0AAE8XH08</accession>
<protein>
    <submittedName>
        <fullName evidence="2">Uncharacterized protein</fullName>
    </submittedName>
</protein>
<keyword evidence="1" id="KW-0812">Transmembrane</keyword>
<proteinExistence type="predicted"/>
<organism evidence="2 3">
    <name type="scientific">Vibrio phage BUCT194</name>
    <dbReference type="NCBI Taxonomy" id="2859072"/>
    <lineage>
        <taxon>Viruses</taxon>
        <taxon>Duplodnaviria</taxon>
        <taxon>Heunggongvirae</taxon>
        <taxon>Uroviricota</taxon>
        <taxon>Caudoviricetes</taxon>
        <taxon>Schitoviridae</taxon>
        <taxon>Varunavirus</taxon>
        <taxon>Varunavirus BUCT194</taxon>
    </lineage>
</organism>
<dbReference type="RefSeq" id="YP_010657644.1">
    <property type="nucleotide sequence ID" value="NC_070848.1"/>
</dbReference>
<dbReference type="Proteomes" id="UP000828026">
    <property type="component" value="Segment"/>
</dbReference>
<keyword evidence="1" id="KW-1133">Transmembrane helix</keyword>
<reference evidence="2 3" key="1">
    <citation type="submission" date="2021-06" db="EMBL/GenBank/DDBJ databases">
        <authorList>
            <person name="Chen R."/>
            <person name="Qin H."/>
            <person name="He S."/>
            <person name="Han P."/>
            <person name="Xu F."/>
            <person name="Sun H."/>
            <person name="Fan H."/>
            <person name="Tong Y."/>
        </authorList>
    </citation>
    <scope>NUCLEOTIDE SEQUENCE [LARGE SCALE GENOMIC DNA]</scope>
</reference>
<dbReference type="EMBL" id="MZ447858">
    <property type="protein sequence ID" value="UAW01209.1"/>
    <property type="molecule type" value="Genomic_DNA"/>
</dbReference>
<dbReference type="KEGG" id="vg:77933563"/>
<evidence type="ECO:0000313" key="3">
    <source>
        <dbReference type="Proteomes" id="UP000828026"/>
    </source>
</evidence>
<evidence type="ECO:0000256" key="1">
    <source>
        <dbReference type="SAM" id="Phobius"/>
    </source>
</evidence>
<name>A0AAE8XH08_9CAUD</name>
<keyword evidence="1" id="KW-0472">Membrane</keyword>
<feature type="transmembrane region" description="Helical" evidence="1">
    <location>
        <begin position="84"/>
        <end position="103"/>
    </location>
</feature>
<sequence length="104" mass="12598">MPADYVCEYNNRLVHFGKFMQLLPNNGRTTKFVLSRAGGIAHVNGYGMAYLDKRTKPINKIHYTWKFRWNKFKERVQIKYDTRFLKLFIPFMLVWGLIQFWLLF</sequence>
<dbReference type="GeneID" id="77933563"/>